<protein>
    <recommendedName>
        <fullName evidence="5">Metallo-beta-lactamase domain-containing protein</fullName>
    </recommendedName>
</protein>
<dbReference type="InterPro" id="IPR051013">
    <property type="entry name" value="MBL_superfamily_lactonases"/>
</dbReference>
<dbReference type="InterPro" id="IPR036866">
    <property type="entry name" value="RibonucZ/Hydroxyglut_hydro"/>
</dbReference>
<dbReference type="SMART" id="SM00849">
    <property type="entry name" value="Lactamase_B"/>
    <property type="match status" value="1"/>
</dbReference>
<dbReference type="AlphaFoldDB" id="A0A382HA91"/>
<keyword evidence="3" id="KW-0378">Hydrolase</keyword>
<evidence type="ECO:0000256" key="4">
    <source>
        <dbReference type="ARBA" id="ARBA00022833"/>
    </source>
</evidence>
<evidence type="ECO:0000313" key="6">
    <source>
        <dbReference type="EMBL" id="SVB84218.1"/>
    </source>
</evidence>
<evidence type="ECO:0000256" key="3">
    <source>
        <dbReference type="ARBA" id="ARBA00022801"/>
    </source>
</evidence>
<organism evidence="6">
    <name type="scientific">marine metagenome</name>
    <dbReference type="NCBI Taxonomy" id="408172"/>
    <lineage>
        <taxon>unclassified sequences</taxon>
        <taxon>metagenomes</taxon>
        <taxon>ecological metagenomes</taxon>
    </lineage>
</organism>
<dbReference type="InterPro" id="IPR001279">
    <property type="entry name" value="Metallo-B-lactamas"/>
</dbReference>
<sequence length="289" mass="32316">MADSIKVGNVEIMAVLDMIPPPRDPSVMFPETTEADWSSHQDALENGKLQLYYGVWVVRSQGQTILVDTGMGPGPHEHLGGVEGQMFDRLRDVLIPADRMNNTNVGPSDEVNIVVHTHLHGDHVGWNLRYSGGMPAPYFRRARYLVPKLDWDHFTASETIDSAPQVSRQVMPLRRLRKMDLIEGEYNITDEVSTLPTPGHTPGHQAILISSQGEKAMIVGDVLHNKAQIQEGDWCAGVDIDKPASRQSREKILDMAEKESYVVAAGHFSLEDHIGKVVRLEGRRFWQVI</sequence>
<dbReference type="EMBL" id="UINC01060089">
    <property type="protein sequence ID" value="SVB84218.1"/>
    <property type="molecule type" value="Genomic_DNA"/>
</dbReference>
<dbReference type="SUPFAM" id="SSF56281">
    <property type="entry name" value="Metallo-hydrolase/oxidoreductase"/>
    <property type="match status" value="1"/>
</dbReference>
<evidence type="ECO:0000256" key="1">
    <source>
        <dbReference type="ARBA" id="ARBA00007749"/>
    </source>
</evidence>
<proteinExistence type="inferred from homology"/>
<comment type="similarity">
    <text evidence="1">Belongs to the metallo-beta-lactamase superfamily.</text>
</comment>
<evidence type="ECO:0000259" key="5">
    <source>
        <dbReference type="SMART" id="SM00849"/>
    </source>
</evidence>
<dbReference type="Pfam" id="PF00753">
    <property type="entry name" value="Lactamase_B"/>
    <property type="match status" value="1"/>
</dbReference>
<dbReference type="GO" id="GO:0046872">
    <property type="term" value="F:metal ion binding"/>
    <property type="evidence" value="ECO:0007669"/>
    <property type="project" value="UniProtKB-KW"/>
</dbReference>
<gene>
    <name evidence="6" type="ORF">METZ01_LOCUS237072</name>
</gene>
<keyword evidence="4" id="KW-0862">Zinc</keyword>
<accession>A0A382HA91</accession>
<dbReference type="PANTHER" id="PTHR42978">
    <property type="entry name" value="QUORUM-QUENCHING LACTONASE YTNP-RELATED-RELATED"/>
    <property type="match status" value="1"/>
</dbReference>
<keyword evidence="2" id="KW-0479">Metal-binding</keyword>
<dbReference type="GO" id="GO:0016787">
    <property type="term" value="F:hydrolase activity"/>
    <property type="evidence" value="ECO:0007669"/>
    <property type="project" value="UniProtKB-KW"/>
</dbReference>
<dbReference type="Gene3D" id="3.60.15.10">
    <property type="entry name" value="Ribonuclease Z/Hydroxyacylglutathione hydrolase-like"/>
    <property type="match status" value="1"/>
</dbReference>
<feature type="domain" description="Metallo-beta-lactamase" evidence="5">
    <location>
        <begin position="52"/>
        <end position="267"/>
    </location>
</feature>
<name>A0A382HA91_9ZZZZ</name>
<reference evidence="6" key="1">
    <citation type="submission" date="2018-05" db="EMBL/GenBank/DDBJ databases">
        <authorList>
            <person name="Lanie J.A."/>
            <person name="Ng W.-L."/>
            <person name="Kazmierczak K.M."/>
            <person name="Andrzejewski T.M."/>
            <person name="Davidsen T.M."/>
            <person name="Wayne K.J."/>
            <person name="Tettelin H."/>
            <person name="Glass J.I."/>
            <person name="Rusch D."/>
            <person name="Podicherti R."/>
            <person name="Tsui H.-C.T."/>
            <person name="Winkler M.E."/>
        </authorList>
    </citation>
    <scope>NUCLEOTIDE SEQUENCE</scope>
</reference>
<dbReference type="PANTHER" id="PTHR42978:SF6">
    <property type="entry name" value="QUORUM-QUENCHING LACTONASE YTNP-RELATED"/>
    <property type="match status" value="1"/>
</dbReference>
<evidence type="ECO:0000256" key="2">
    <source>
        <dbReference type="ARBA" id="ARBA00022723"/>
    </source>
</evidence>